<keyword evidence="3" id="KW-0472">Membrane</keyword>
<dbReference type="Gene3D" id="3.30.70.270">
    <property type="match status" value="1"/>
</dbReference>
<feature type="transmembrane region" description="Helical" evidence="3">
    <location>
        <begin position="92"/>
        <end position="110"/>
    </location>
</feature>
<dbReference type="Pfam" id="PF00990">
    <property type="entry name" value="GGDEF"/>
    <property type="match status" value="1"/>
</dbReference>
<feature type="domain" description="GGDEF" evidence="4">
    <location>
        <begin position="246"/>
        <end position="379"/>
    </location>
</feature>
<comment type="caution">
    <text evidence="5">The sequence shown here is derived from an EMBL/GenBank/DDBJ whole genome shotgun (WGS) entry which is preliminary data.</text>
</comment>
<evidence type="ECO:0000259" key="4">
    <source>
        <dbReference type="PROSITE" id="PS50887"/>
    </source>
</evidence>
<evidence type="ECO:0000313" key="5">
    <source>
        <dbReference type="EMBL" id="PVE53183.1"/>
    </source>
</evidence>
<dbReference type="EMBL" id="QDFR01000004">
    <property type="protein sequence ID" value="PVE53183.1"/>
    <property type="molecule type" value="Genomic_DNA"/>
</dbReference>
<dbReference type="InterPro" id="IPR000160">
    <property type="entry name" value="GGDEF_dom"/>
</dbReference>
<dbReference type="SMART" id="SM00267">
    <property type="entry name" value="GGDEF"/>
    <property type="match status" value="1"/>
</dbReference>
<evidence type="ECO:0000313" key="6">
    <source>
        <dbReference type="Proteomes" id="UP000244335"/>
    </source>
</evidence>
<dbReference type="PANTHER" id="PTHR45138:SF9">
    <property type="entry name" value="DIGUANYLATE CYCLASE DGCM-RELATED"/>
    <property type="match status" value="1"/>
</dbReference>
<dbReference type="AlphaFoldDB" id="A0AA92C2D0"/>
<dbReference type="GO" id="GO:0043709">
    <property type="term" value="P:cell adhesion involved in single-species biofilm formation"/>
    <property type="evidence" value="ECO:0007669"/>
    <property type="project" value="TreeGrafter"/>
</dbReference>
<keyword evidence="3" id="KW-1133">Transmembrane helix</keyword>
<feature type="transmembrane region" description="Helical" evidence="3">
    <location>
        <begin position="57"/>
        <end position="80"/>
    </location>
</feature>
<dbReference type="RefSeq" id="WP_116494225.1">
    <property type="nucleotide sequence ID" value="NZ_QDFR01000004.1"/>
</dbReference>
<accession>A0AA92C2D0</accession>
<keyword evidence="3" id="KW-0812">Transmembrane</keyword>
<evidence type="ECO:0000256" key="1">
    <source>
        <dbReference type="ARBA" id="ARBA00012528"/>
    </source>
</evidence>
<proteinExistence type="predicted"/>
<feature type="transmembrane region" description="Helical" evidence="3">
    <location>
        <begin position="187"/>
        <end position="209"/>
    </location>
</feature>
<protein>
    <recommendedName>
        <fullName evidence="1">diguanylate cyclase</fullName>
        <ecNumber evidence="1">2.7.7.65</ecNumber>
    </recommendedName>
</protein>
<dbReference type="SUPFAM" id="SSF55073">
    <property type="entry name" value="Nucleotide cyclase"/>
    <property type="match status" value="1"/>
</dbReference>
<dbReference type="PROSITE" id="PS50887">
    <property type="entry name" value="GGDEF"/>
    <property type="match status" value="1"/>
</dbReference>
<evidence type="ECO:0000256" key="2">
    <source>
        <dbReference type="ARBA" id="ARBA00034247"/>
    </source>
</evidence>
<dbReference type="CDD" id="cd01949">
    <property type="entry name" value="GGDEF"/>
    <property type="match status" value="1"/>
</dbReference>
<dbReference type="InterPro" id="IPR029787">
    <property type="entry name" value="Nucleotide_cyclase"/>
</dbReference>
<comment type="catalytic activity">
    <reaction evidence="2">
        <text>2 GTP = 3',3'-c-di-GMP + 2 diphosphate</text>
        <dbReference type="Rhea" id="RHEA:24898"/>
        <dbReference type="ChEBI" id="CHEBI:33019"/>
        <dbReference type="ChEBI" id="CHEBI:37565"/>
        <dbReference type="ChEBI" id="CHEBI:58805"/>
        <dbReference type="EC" id="2.7.7.65"/>
    </reaction>
</comment>
<dbReference type="Proteomes" id="UP000244335">
    <property type="component" value="Unassembled WGS sequence"/>
</dbReference>
<feature type="transmembrane region" description="Helical" evidence="3">
    <location>
        <begin position="6"/>
        <end position="26"/>
    </location>
</feature>
<sequence length="395" mass="42610">MQDNFAYLLPFIMVTFGSVFLGLQVMGFRAGRYWGLGYILGAVGFALPMVLPESFDLVEALLANFVFLAAFVLYGHALLLQFGAPTYVAMRLGAAAVAYLAVCFFILVQPNLRNELATSDLTLALILAPSIFLVRRKTRNLMDKVLLVTVSLVVAETLIRVGIFLWFTTGSSPESVGAYFTSDYSYLAQFTASICGFLMALSVLGSAIADVIEQHRLEADHDPLTGLLNRRGFDLSAPDFRLTPLPSGAVLICDIDHFKSVNDRFGHATGDRVIIALASLLKEMLPDSAKVARFGGEEFVAYVPDMPASQLAILANMARSAFAARNWSEGPFPVHITSSFGVSAIALGDHSIHDAISRADGFLYRAKEAGRNQVVQEGIALLGVTPAASLKVVAS</sequence>
<dbReference type="GO" id="GO:0005886">
    <property type="term" value="C:plasma membrane"/>
    <property type="evidence" value="ECO:0007669"/>
    <property type="project" value="TreeGrafter"/>
</dbReference>
<feature type="transmembrane region" description="Helical" evidence="3">
    <location>
        <begin position="146"/>
        <end position="167"/>
    </location>
</feature>
<dbReference type="NCBIfam" id="TIGR00254">
    <property type="entry name" value="GGDEF"/>
    <property type="match status" value="1"/>
</dbReference>
<feature type="transmembrane region" description="Helical" evidence="3">
    <location>
        <begin position="33"/>
        <end position="51"/>
    </location>
</feature>
<evidence type="ECO:0000256" key="3">
    <source>
        <dbReference type="SAM" id="Phobius"/>
    </source>
</evidence>
<dbReference type="InterPro" id="IPR043128">
    <property type="entry name" value="Rev_trsase/Diguanyl_cyclase"/>
</dbReference>
<dbReference type="PANTHER" id="PTHR45138">
    <property type="entry name" value="REGULATORY COMPONENTS OF SENSORY TRANSDUCTION SYSTEM"/>
    <property type="match status" value="1"/>
</dbReference>
<feature type="transmembrane region" description="Helical" evidence="3">
    <location>
        <begin position="116"/>
        <end position="134"/>
    </location>
</feature>
<dbReference type="EC" id="2.7.7.65" evidence="1"/>
<name>A0AA92C2D0_RHIRH</name>
<dbReference type="GO" id="GO:1902201">
    <property type="term" value="P:negative regulation of bacterial-type flagellum-dependent cell motility"/>
    <property type="evidence" value="ECO:0007669"/>
    <property type="project" value="TreeGrafter"/>
</dbReference>
<organism evidence="5 6">
    <name type="scientific">Rhizobium rhizogenes</name>
    <name type="common">Agrobacterium rhizogenes</name>
    <dbReference type="NCBI Taxonomy" id="359"/>
    <lineage>
        <taxon>Bacteria</taxon>
        <taxon>Pseudomonadati</taxon>
        <taxon>Pseudomonadota</taxon>
        <taxon>Alphaproteobacteria</taxon>
        <taxon>Hyphomicrobiales</taxon>
        <taxon>Rhizobiaceae</taxon>
        <taxon>Rhizobium/Agrobacterium group</taxon>
        <taxon>Rhizobium</taxon>
    </lineage>
</organism>
<dbReference type="GO" id="GO:0052621">
    <property type="term" value="F:diguanylate cyclase activity"/>
    <property type="evidence" value="ECO:0007669"/>
    <property type="project" value="UniProtKB-EC"/>
</dbReference>
<reference evidence="5 6" key="1">
    <citation type="submission" date="2018-04" db="EMBL/GenBank/DDBJ databases">
        <authorList>
            <person name="Hagen T."/>
        </authorList>
    </citation>
    <scope>NUCLEOTIDE SEQUENCE [LARGE SCALE GENOMIC DNA]</scope>
    <source>
        <strain evidence="5 6">TPD7009</strain>
    </source>
</reference>
<dbReference type="InterPro" id="IPR050469">
    <property type="entry name" value="Diguanylate_Cyclase"/>
</dbReference>
<gene>
    <name evidence="5" type="ORF">DC430_14750</name>
</gene>